<dbReference type="Proteomes" id="UP000429607">
    <property type="component" value="Unassembled WGS sequence"/>
</dbReference>
<organism evidence="3 5">
    <name type="scientific">Phytophthora rubi</name>
    <dbReference type="NCBI Taxonomy" id="129364"/>
    <lineage>
        <taxon>Eukaryota</taxon>
        <taxon>Sar</taxon>
        <taxon>Stramenopiles</taxon>
        <taxon>Oomycota</taxon>
        <taxon>Peronosporomycetes</taxon>
        <taxon>Peronosporales</taxon>
        <taxon>Peronosporaceae</taxon>
        <taxon>Phytophthora</taxon>
    </lineage>
</organism>
<dbReference type="Proteomes" id="UP000435112">
    <property type="component" value="Unassembled WGS sequence"/>
</dbReference>
<gene>
    <name evidence="2" type="ORF">PR001_g13296</name>
    <name evidence="1" type="ORF">PR002_g19205</name>
    <name evidence="3" type="ORF">PR003_g18867</name>
</gene>
<dbReference type="Proteomes" id="UP000434957">
    <property type="component" value="Unassembled WGS sequence"/>
</dbReference>
<evidence type="ECO:0000313" key="5">
    <source>
        <dbReference type="Proteomes" id="UP000434957"/>
    </source>
</evidence>
<comment type="caution">
    <text evidence="3">The sequence shown here is derived from an EMBL/GenBank/DDBJ whole genome shotgun (WGS) entry which is preliminary data.</text>
</comment>
<evidence type="ECO:0000313" key="2">
    <source>
        <dbReference type="EMBL" id="KAE9021792.1"/>
    </source>
</evidence>
<dbReference type="EMBL" id="QXFV01000901">
    <property type="protein sequence ID" value="KAE9021792.1"/>
    <property type="molecule type" value="Genomic_DNA"/>
</dbReference>
<accession>A0A6A4ECV9</accession>
<keyword evidence="5" id="KW-1185">Reference proteome</keyword>
<evidence type="ECO:0000313" key="4">
    <source>
        <dbReference type="Proteomes" id="UP000429607"/>
    </source>
</evidence>
<name>A0A6A4ECV9_9STRA</name>
<proteinExistence type="predicted"/>
<protein>
    <submittedName>
        <fullName evidence="3">Uncharacterized protein</fullName>
    </submittedName>
</protein>
<evidence type="ECO:0000313" key="3">
    <source>
        <dbReference type="EMBL" id="KAE9315901.1"/>
    </source>
</evidence>
<evidence type="ECO:0000313" key="6">
    <source>
        <dbReference type="Proteomes" id="UP000435112"/>
    </source>
</evidence>
<dbReference type="EMBL" id="QXFT01001546">
    <property type="protein sequence ID" value="KAE9315901.1"/>
    <property type="molecule type" value="Genomic_DNA"/>
</dbReference>
<reference evidence="3 5" key="1">
    <citation type="submission" date="2018-08" db="EMBL/GenBank/DDBJ databases">
        <title>Genomic investigation of the strawberry pathogen Phytophthora fragariae indicates pathogenicity is determined by transcriptional variation in three key races.</title>
        <authorList>
            <person name="Adams T.M."/>
            <person name="Armitage A.D."/>
            <person name="Sobczyk M.K."/>
            <person name="Bates H.J."/>
            <person name="Dunwell J.M."/>
            <person name="Nellist C.F."/>
            <person name="Harrison R.J."/>
        </authorList>
    </citation>
    <scope>NUCLEOTIDE SEQUENCE [LARGE SCALE GENOMIC DNA]</scope>
    <source>
        <strain evidence="2 4">SCRP249</strain>
        <strain evidence="1 6">SCRP324</strain>
        <strain evidence="3 5">SCRP333</strain>
    </source>
</reference>
<evidence type="ECO:0000313" key="1">
    <source>
        <dbReference type="EMBL" id="KAE8996841.1"/>
    </source>
</evidence>
<dbReference type="AlphaFoldDB" id="A0A6A4ECV9"/>
<dbReference type="EMBL" id="QXFU01001715">
    <property type="protein sequence ID" value="KAE8996841.1"/>
    <property type="molecule type" value="Genomic_DNA"/>
</dbReference>
<sequence>MTSAAVGLLVGSMTMQLSPSLAISCGPSSENSTLNVTLQHQSHAQIMAVGIP</sequence>